<evidence type="ECO:0000313" key="2">
    <source>
        <dbReference type="EMBL" id="SFC73920.1"/>
    </source>
</evidence>
<dbReference type="Proteomes" id="UP000198832">
    <property type="component" value="Unassembled WGS sequence"/>
</dbReference>
<dbReference type="EMBL" id="FOLB01000010">
    <property type="protein sequence ID" value="SFC73920.1"/>
    <property type="molecule type" value="Genomic_DNA"/>
</dbReference>
<feature type="compositionally biased region" description="Basic and acidic residues" evidence="1">
    <location>
        <begin position="187"/>
        <end position="197"/>
    </location>
</feature>
<proteinExistence type="predicted"/>
<protein>
    <submittedName>
        <fullName evidence="2">Uncharacterized protein</fullName>
    </submittedName>
</protein>
<feature type="region of interest" description="Disordered" evidence="1">
    <location>
        <begin position="167"/>
        <end position="217"/>
    </location>
</feature>
<reference evidence="2 3" key="1">
    <citation type="submission" date="2016-10" db="EMBL/GenBank/DDBJ databases">
        <authorList>
            <person name="de Groot N.N."/>
        </authorList>
    </citation>
    <scope>NUCLEOTIDE SEQUENCE [LARGE SCALE GENOMIC DNA]</scope>
    <source>
        <strain evidence="2 3">CGMCC 1.7056</strain>
    </source>
</reference>
<keyword evidence="3" id="KW-1185">Reference proteome</keyword>
<dbReference type="RefSeq" id="WP_139230115.1">
    <property type="nucleotide sequence ID" value="NZ_FOLB01000010.1"/>
</dbReference>
<organism evidence="2 3">
    <name type="scientific">Nocardioides terrae</name>
    <dbReference type="NCBI Taxonomy" id="574651"/>
    <lineage>
        <taxon>Bacteria</taxon>
        <taxon>Bacillati</taxon>
        <taxon>Actinomycetota</taxon>
        <taxon>Actinomycetes</taxon>
        <taxon>Propionibacteriales</taxon>
        <taxon>Nocardioidaceae</taxon>
        <taxon>Nocardioides</taxon>
    </lineage>
</organism>
<evidence type="ECO:0000313" key="3">
    <source>
        <dbReference type="Proteomes" id="UP000198832"/>
    </source>
</evidence>
<evidence type="ECO:0000256" key="1">
    <source>
        <dbReference type="SAM" id="MobiDB-lite"/>
    </source>
</evidence>
<dbReference type="STRING" id="574651.SAMN04487968_110121"/>
<feature type="region of interest" description="Disordered" evidence="1">
    <location>
        <begin position="236"/>
        <end position="258"/>
    </location>
</feature>
<accession>A0A1I1LWS2</accession>
<name>A0A1I1LWS2_9ACTN</name>
<dbReference type="OrthoDB" id="3173471at2"/>
<sequence length="258" mass="27785">MTQVAAVLDVTRPFSRAEAAAAGLALAELRRVTYRVVFPGVYLGAGTELTPALRAEAALVPFPANAVASHASAARILGLPIPTLPDEHVTVLQQRDRRHRRGIRCHLATTTCVMNVRGVRVSTYEQTFVELAELIPLVDLVVVGDHLVRKGQTTIEKLVGFCATSPHPGAAGSPGSRGIRAPRRRLAHGDAAADAHRSGGAARACRQPHHPGRLRPAGIFEHPERTLAKIHRLLQERGEPGAPLRPSDAWRPHFPGRS</sequence>
<dbReference type="AlphaFoldDB" id="A0A1I1LWS2"/>
<gene>
    <name evidence="2" type="ORF">SAMN04487968_110121</name>
</gene>